<dbReference type="AlphaFoldDB" id="A0A9Q8PIC2"/>
<protein>
    <submittedName>
        <fullName evidence="2">Uncharacterized protein</fullName>
    </submittedName>
</protein>
<feature type="signal peptide" evidence="1">
    <location>
        <begin position="1"/>
        <end position="18"/>
    </location>
</feature>
<keyword evidence="3" id="KW-1185">Reference proteome</keyword>
<organism evidence="2 3">
    <name type="scientific">Passalora fulva</name>
    <name type="common">Tomato leaf mold</name>
    <name type="synonym">Cladosporium fulvum</name>
    <dbReference type="NCBI Taxonomy" id="5499"/>
    <lineage>
        <taxon>Eukaryota</taxon>
        <taxon>Fungi</taxon>
        <taxon>Dikarya</taxon>
        <taxon>Ascomycota</taxon>
        <taxon>Pezizomycotina</taxon>
        <taxon>Dothideomycetes</taxon>
        <taxon>Dothideomycetidae</taxon>
        <taxon>Mycosphaerellales</taxon>
        <taxon>Mycosphaerellaceae</taxon>
        <taxon>Fulvia</taxon>
    </lineage>
</organism>
<name>A0A9Q8PIC2_PASFU</name>
<sequence length="709" mass="76814">MVLGLACTVLFFPTIVLGTVPTVTLGPPSNYAVAPAETAVPTGSELVITPTDLRKGVTAQGVDVFLGPGLRDALAGPLAGTCAKTFDKGCVDALAEKVNIRQALVSRSPGFAIAVLSSAIPALIALLVQQRLEQSKGQQTLDTHYHIPASNVSQLQSQTATSIVFETSPGALITVTPTTVPTPAPTPATVTTLAADAQGHHKEDLLLSLPPQAADLLKQLINQSGQCSSAGRRGRLRLRGKGPDLYLFTNVAIWVLPNAAPHQLLNGFDLQGIPQQLVHYRDAAIQEALESVQAAATKVPEFAGAAIEITKTVASYVFAAAYGICIDHVAELEQLAIDNSLVSEDPGSEDEYNDEKCATDIADASLCIDVDCQGLHGSCQQLSVLRWSIPRDVADVEQEATKGCTCLEKAQVFSQKGTRQDWDTAQKIIKSLITGSFDRTEQGQPGELRCATDKRVNLESADFKKLNTAFCKNVNLSKEAGSAITPTEAGTRGPYPGYQFTFEWKPKATSCTTSCDDIFGAFLGSTTCSYDSHTFAASGSRDLACGTASFRFNDGKTDSTDDLTCRQYTDMGNPNHYDSLETMNQAADAFCQQQADRKTKFEPSKVAPNTYWHYNDNRNDPVYVMAGWNDALKCDAFDFSSSSGIETCKDRLKFIVNTCDTSNPNGLHYWKSGGQYQRDRIMWYIFRDTFDNRPANDRPTSQDDWRPKS</sequence>
<feature type="chain" id="PRO_5040495821" evidence="1">
    <location>
        <begin position="19"/>
        <end position="709"/>
    </location>
</feature>
<reference evidence="2" key="2">
    <citation type="journal article" date="2022" name="Microb. Genom.">
        <title>A chromosome-scale genome assembly of the tomato pathogen Cladosporium fulvum reveals a compartmentalized genome architecture and the presence of a dispensable chromosome.</title>
        <authorList>
            <person name="Zaccaron A.Z."/>
            <person name="Chen L.H."/>
            <person name="Samaras A."/>
            <person name="Stergiopoulos I."/>
        </authorList>
    </citation>
    <scope>NUCLEOTIDE SEQUENCE</scope>
    <source>
        <strain evidence="2">Race5_Kim</strain>
    </source>
</reference>
<dbReference type="GeneID" id="71992226"/>
<gene>
    <name evidence="2" type="ORF">CLAFUR5_12348</name>
</gene>
<evidence type="ECO:0000313" key="2">
    <source>
        <dbReference type="EMBL" id="UJO23061.1"/>
    </source>
</evidence>
<dbReference type="KEGG" id="ffu:CLAFUR5_12348"/>
<dbReference type="Proteomes" id="UP000756132">
    <property type="component" value="Chromosome 10"/>
</dbReference>
<dbReference type="RefSeq" id="XP_047767427.1">
    <property type="nucleotide sequence ID" value="XM_047911496.1"/>
</dbReference>
<dbReference type="EMBL" id="CP090172">
    <property type="protein sequence ID" value="UJO23061.1"/>
    <property type="molecule type" value="Genomic_DNA"/>
</dbReference>
<evidence type="ECO:0000313" key="3">
    <source>
        <dbReference type="Proteomes" id="UP000756132"/>
    </source>
</evidence>
<proteinExistence type="predicted"/>
<keyword evidence="1" id="KW-0732">Signal</keyword>
<dbReference type="Pfam" id="PF18647">
    <property type="entry name" value="Fungal_lectin_2"/>
    <property type="match status" value="1"/>
</dbReference>
<dbReference type="OrthoDB" id="3638023at2759"/>
<evidence type="ECO:0000256" key="1">
    <source>
        <dbReference type="SAM" id="SignalP"/>
    </source>
</evidence>
<reference evidence="2" key="1">
    <citation type="submission" date="2021-12" db="EMBL/GenBank/DDBJ databases">
        <authorList>
            <person name="Zaccaron A."/>
            <person name="Stergiopoulos I."/>
        </authorList>
    </citation>
    <scope>NUCLEOTIDE SEQUENCE</scope>
    <source>
        <strain evidence="2">Race5_Kim</strain>
    </source>
</reference>
<accession>A0A9Q8PIC2</accession>